<evidence type="ECO:0000256" key="1">
    <source>
        <dbReference type="SAM" id="MobiDB-lite"/>
    </source>
</evidence>
<protein>
    <submittedName>
        <fullName evidence="2">Uncharacterized protein</fullName>
    </submittedName>
</protein>
<gene>
    <name evidence="2" type="ORF">GPECTOR_12g604</name>
</gene>
<evidence type="ECO:0000313" key="2">
    <source>
        <dbReference type="EMBL" id="KXZ51640.1"/>
    </source>
</evidence>
<reference evidence="3" key="1">
    <citation type="journal article" date="2016" name="Nat. Commun.">
        <title>The Gonium pectorale genome demonstrates co-option of cell cycle regulation during the evolution of multicellularity.</title>
        <authorList>
            <person name="Hanschen E.R."/>
            <person name="Marriage T.N."/>
            <person name="Ferris P.J."/>
            <person name="Hamaji T."/>
            <person name="Toyoda A."/>
            <person name="Fujiyama A."/>
            <person name="Neme R."/>
            <person name="Noguchi H."/>
            <person name="Minakuchi Y."/>
            <person name="Suzuki M."/>
            <person name="Kawai-Toyooka H."/>
            <person name="Smith D.R."/>
            <person name="Sparks H."/>
            <person name="Anderson J."/>
            <person name="Bakaric R."/>
            <person name="Luria V."/>
            <person name="Karger A."/>
            <person name="Kirschner M.W."/>
            <person name="Durand P.M."/>
            <person name="Michod R.E."/>
            <person name="Nozaki H."/>
            <person name="Olson B.J."/>
        </authorList>
    </citation>
    <scope>NUCLEOTIDE SEQUENCE [LARGE SCALE GENOMIC DNA]</scope>
    <source>
        <strain evidence="3">NIES-2863</strain>
    </source>
</reference>
<name>A0A150GQL8_GONPE</name>
<feature type="compositionally biased region" description="Low complexity" evidence="1">
    <location>
        <begin position="10"/>
        <end position="22"/>
    </location>
</feature>
<dbReference type="OrthoDB" id="298344at2759"/>
<organism evidence="2 3">
    <name type="scientific">Gonium pectorale</name>
    <name type="common">Green alga</name>
    <dbReference type="NCBI Taxonomy" id="33097"/>
    <lineage>
        <taxon>Eukaryota</taxon>
        <taxon>Viridiplantae</taxon>
        <taxon>Chlorophyta</taxon>
        <taxon>core chlorophytes</taxon>
        <taxon>Chlorophyceae</taxon>
        <taxon>CS clade</taxon>
        <taxon>Chlamydomonadales</taxon>
        <taxon>Volvocaceae</taxon>
        <taxon>Gonium</taxon>
    </lineage>
</organism>
<dbReference type="GO" id="GO:0005634">
    <property type="term" value="C:nucleus"/>
    <property type="evidence" value="ECO:0007669"/>
    <property type="project" value="TreeGrafter"/>
</dbReference>
<dbReference type="AlphaFoldDB" id="A0A150GQL8"/>
<dbReference type="InterPro" id="IPR040221">
    <property type="entry name" value="CDCA7/CDA7L"/>
</dbReference>
<dbReference type="EMBL" id="LSYV01000013">
    <property type="protein sequence ID" value="KXZ51640.1"/>
    <property type="molecule type" value="Genomic_DNA"/>
</dbReference>
<comment type="caution">
    <text evidence="2">The sequence shown here is derived from an EMBL/GenBank/DDBJ whole genome shotgun (WGS) entry which is preliminary data.</text>
</comment>
<dbReference type="PANTHER" id="PTHR31169">
    <property type="entry name" value="OS05G0300700 PROTEIN"/>
    <property type="match status" value="1"/>
</dbReference>
<dbReference type="PANTHER" id="PTHR31169:SF15">
    <property type="entry name" value="EXPRESSED PROTEIN"/>
    <property type="match status" value="1"/>
</dbReference>
<proteinExistence type="predicted"/>
<sequence length="313" mass="33401">MPPKKRRAVAVEPAAEPKAGGAVDLDEERRERMARNAAMLAQLGVGKAVTSVRDAVAAERTNACAGTSQAKARRARSPKPQLAPRRSQRIAGVQAPAMVELDDHGNPIRAARGGVDESGQEPGLLLDLLANGAPRLAKGVNEGDLSEEQKEKLERLRCSAKGRRRVYSSAGTCCHFCRQKTLCGEEGCPRCSERNDKLVCIGTTWCNRCKEHTGVFCRACLLVRSFCMRDHDKKPTGIAIHQARRAGYASVAHMLQAAVLAMKDRKAAGPVGRGNKAARNVADREGGAERLQAEQQQAAEAGPAAAAAALEVA</sequence>
<keyword evidence="3" id="KW-1185">Reference proteome</keyword>
<feature type="compositionally biased region" description="Low complexity" evidence="1">
    <location>
        <begin position="293"/>
        <end position="302"/>
    </location>
</feature>
<feature type="region of interest" description="Disordered" evidence="1">
    <location>
        <begin position="61"/>
        <end position="90"/>
    </location>
</feature>
<dbReference type="GO" id="GO:0006355">
    <property type="term" value="P:regulation of DNA-templated transcription"/>
    <property type="evidence" value="ECO:0007669"/>
    <property type="project" value="InterPro"/>
</dbReference>
<dbReference type="Proteomes" id="UP000075714">
    <property type="component" value="Unassembled WGS sequence"/>
</dbReference>
<feature type="compositionally biased region" description="Basic and acidic residues" evidence="1">
    <location>
        <begin position="281"/>
        <end position="292"/>
    </location>
</feature>
<feature type="region of interest" description="Disordered" evidence="1">
    <location>
        <begin position="268"/>
        <end position="302"/>
    </location>
</feature>
<feature type="region of interest" description="Disordered" evidence="1">
    <location>
        <begin position="1"/>
        <end position="26"/>
    </location>
</feature>
<evidence type="ECO:0000313" key="3">
    <source>
        <dbReference type="Proteomes" id="UP000075714"/>
    </source>
</evidence>
<accession>A0A150GQL8</accession>